<dbReference type="GO" id="GO:0005524">
    <property type="term" value="F:ATP binding"/>
    <property type="evidence" value="ECO:0007669"/>
    <property type="project" value="UniProtKB-KW"/>
</dbReference>
<evidence type="ECO:0000256" key="7">
    <source>
        <dbReference type="ARBA" id="ARBA00022967"/>
    </source>
</evidence>
<evidence type="ECO:0000259" key="9">
    <source>
        <dbReference type="PROSITE" id="PS50893"/>
    </source>
</evidence>
<dbReference type="SUPFAM" id="SSF52540">
    <property type="entry name" value="P-loop containing nucleoside triphosphate hydrolases"/>
    <property type="match status" value="1"/>
</dbReference>
<comment type="caution">
    <text evidence="10">The sequence shown here is derived from an EMBL/GenBank/DDBJ whole genome shotgun (WGS) entry which is preliminary data.</text>
</comment>
<keyword evidence="6" id="KW-0067">ATP-binding</keyword>
<keyword evidence="3" id="KW-0813">Transport</keyword>
<dbReference type="Proteomes" id="UP000033869">
    <property type="component" value="Unassembled WGS sequence"/>
</dbReference>
<comment type="subcellular location">
    <subcellularLocation>
        <location evidence="1">Cell membrane</location>
    </subcellularLocation>
</comment>
<evidence type="ECO:0000256" key="5">
    <source>
        <dbReference type="ARBA" id="ARBA00022741"/>
    </source>
</evidence>
<dbReference type="Gene3D" id="3.40.50.300">
    <property type="entry name" value="P-loop containing nucleotide triphosphate hydrolases"/>
    <property type="match status" value="1"/>
</dbReference>
<dbReference type="PANTHER" id="PTHR42711">
    <property type="entry name" value="ABC TRANSPORTER ATP-BINDING PROTEIN"/>
    <property type="match status" value="1"/>
</dbReference>
<comment type="similarity">
    <text evidence="2">Belongs to the ABC transporter superfamily.</text>
</comment>
<proteinExistence type="inferred from homology"/>
<gene>
    <name evidence="10" type="ORF">UU65_C0001G0220</name>
</gene>
<evidence type="ECO:0000256" key="2">
    <source>
        <dbReference type="ARBA" id="ARBA00005417"/>
    </source>
</evidence>
<keyword evidence="4" id="KW-1003">Cell membrane</keyword>
<dbReference type="PATRIC" id="fig|1618344.3.peg.230"/>
<evidence type="ECO:0000256" key="6">
    <source>
        <dbReference type="ARBA" id="ARBA00022840"/>
    </source>
</evidence>
<keyword evidence="7" id="KW-1278">Translocase</keyword>
<reference evidence="10 11" key="1">
    <citation type="journal article" date="2015" name="Nature">
        <title>rRNA introns, odd ribosomes, and small enigmatic genomes across a large radiation of phyla.</title>
        <authorList>
            <person name="Brown C.T."/>
            <person name="Hug L.A."/>
            <person name="Thomas B.C."/>
            <person name="Sharon I."/>
            <person name="Castelle C.J."/>
            <person name="Singh A."/>
            <person name="Wilkins M.J."/>
            <person name="Williams K.H."/>
            <person name="Banfield J.F."/>
        </authorList>
    </citation>
    <scope>NUCLEOTIDE SEQUENCE [LARGE SCALE GENOMIC DNA]</scope>
</reference>
<protein>
    <submittedName>
        <fullName evidence="10">ABC transporter related protein</fullName>
    </submittedName>
</protein>
<dbReference type="FunFam" id="3.40.50.300:FF:000589">
    <property type="entry name" value="ABC transporter, ATP-binding subunit"/>
    <property type="match status" value="1"/>
</dbReference>
<dbReference type="GO" id="GO:0016887">
    <property type="term" value="F:ATP hydrolysis activity"/>
    <property type="evidence" value="ECO:0007669"/>
    <property type="project" value="InterPro"/>
</dbReference>
<dbReference type="InterPro" id="IPR050763">
    <property type="entry name" value="ABC_transporter_ATP-binding"/>
</dbReference>
<dbReference type="PROSITE" id="PS50893">
    <property type="entry name" value="ABC_TRANSPORTER_2"/>
    <property type="match status" value="1"/>
</dbReference>
<evidence type="ECO:0000256" key="3">
    <source>
        <dbReference type="ARBA" id="ARBA00022448"/>
    </source>
</evidence>
<dbReference type="PROSITE" id="PS00211">
    <property type="entry name" value="ABC_TRANSPORTER_1"/>
    <property type="match status" value="1"/>
</dbReference>
<dbReference type="Pfam" id="PF00005">
    <property type="entry name" value="ABC_tran"/>
    <property type="match status" value="1"/>
</dbReference>
<dbReference type="SMART" id="SM00382">
    <property type="entry name" value="AAA"/>
    <property type="match status" value="1"/>
</dbReference>
<feature type="domain" description="ABC transporter" evidence="9">
    <location>
        <begin position="5"/>
        <end position="230"/>
    </location>
</feature>
<evidence type="ECO:0000256" key="8">
    <source>
        <dbReference type="ARBA" id="ARBA00023136"/>
    </source>
</evidence>
<accession>A0A0G0WA19</accession>
<name>A0A0G0WA19_UNCC2</name>
<evidence type="ECO:0000313" key="11">
    <source>
        <dbReference type="Proteomes" id="UP000033869"/>
    </source>
</evidence>
<dbReference type="InterPro" id="IPR003593">
    <property type="entry name" value="AAA+_ATPase"/>
</dbReference>
<evidence type="ECO:0000256" key="4">
    <source>
        <dbReference type="ARBA" id="ARBA00022475"/>
    </source>
</evidence>
<sequence length="305" mass="33925">MNTVIKVEKLVKEYKGLTAVKGISFEVKKGEIFGLLGENGAGKTTTLEMIEGLRKPTSGEISVLGHNVRNEISEIKERIGVQLQSSAYYNYLTLKEILSLFGSFYTESLDPDDLLKMVDLEEKAGATVNNLSGGQKQRFSIVASLVNDPEIVFLDEPTTGLDPMARRNLWDIITKIKAKGKTIILTTHYLEEAEMLCDRIAIMEKGEILMMGKTHELIESTKNPFKTTFIATSLSKETLKELEGLGEVNELAGKSHHFEMMLKTQVNLNKAIKIVQKLEPESITVGRSTLEDLFIELTGKRIGGE</sequence>
<dbReference type="GO" id="GO:0005886">
    <property type="term" value="C:plasma membrane"/>
    <property type="evidence" value="ECO:0007669"/>
    <property type="project" value="UniProtKB-SubCell"/>
</dbReference>
<organism evidence="10 11">
    <name type="scientific">candidate division CPR2 bacterium GW2011_GWC1_41_48</name>
    <dbReference type="NCBI Taxonomy" id="1618344"/>
    <lineage>
        <taxon>Bacteria</taxon>
        <taxon>Bacteria division CPR2</taxon>
    </lineage>
</organism>
<evidence type="ECO:0000256" key="1">
    <source>
        <dbReference type="ARBA" id="ARBA00004236"/>
    </source>
</evidence>
<dbReference type="InterPro" id="IPR027417">
    <property type="entry name" value="P-loop_NTPase"/>
</dbReference>
<dbReference type="InterPro" id="IPR003439">
    <property type="entry name" value="ABC_transporter-like_ATP-bd"/>
</dbReference>
<dbReference type="EMBL" id="LCBL01000001">
    <property type="protein sequence ID" value="KKS09815.1"/>
    <property type="molecule type" value="Genomic_DNA"/>
</dbReference>
<dbReference type="PANTHER" id="PTHR42711:SF5">
    <property type="entry name" value="ABC TRANSPORTER ATP-BINDING PROTEIN NATA"/>
    <property type="match status" value="1"/>
</dbReference>
<dbReference type="CDD" id="cd03230">
    <property type="entry name" value="ABC_DR_subfamily_A"/>
    <property type="match status" value="1"/>
</dbReference>
<dbReference type="InterPro" id="IPR017871">
    <property type="entry name" value="ABC_transporter-like_CS"/>
</dbReference>
<dbReference type="AlphaFoldDB" id="A0A0G0WA19"/>
<keyword evidence="8" id="KW-0472">Membrane</keyword>
<evidence type="ECO:0000313" key="10">
    <source>
        <dbReference type="EMBL" id="KKS09815.1"/>
    </source>
</evidence>
<keyword evidence="5" id="KW-0547">Nucleotide-binding</keyword>